<protein>
    <submittedName>
        <fullName evidence="1">Uncharacterized protein</fullName>
    </submittedName>
</protein>
<dbReference type="OrthoDB" id="10008801at2759"/>
<evidence type="ECO:0000313" key="1">
    <source>
        <dbReference type="EMBL" id="KDQ20737.1"/>
    </source>
</evidence>
<gene>
    <name evidence="1" type="ORF">BOTBODRAFT_26753</name>
</gene>
<keyword evidence="2" id="KW-1185">Reference proteome</keyword>
<dbReference type="InParanoid" id="A0A067N9E3"/>
<proteinExistence type="predicted"/>
<name>A0A067N9E3_BOTB1</name>
<dbReference type="HOGENOM" id="CLU_146846_0_0_1"/>
<organism evidence="1 2">
    <name type="scientific">Botryobasidium botryosum (strain FD-172 SS1)</name>
    <dbReference type="NCBI Taxonomy" id="930990"/>
    <lineage>
        <taxon>Eukaryota</taxon>
        <taxon>Fungi</taxon>
        <taxon>Dikarya</taxon>
        <taxon>Basidiomycota</taxon>
        <taxon>Agaricomycotina</taxon>
        <taxon>Agaricomycetes</taxon>
        <taxon>Cantharellales</taxon>
        <taxon>Botryobasidiaceae</taxon>
        <taxon>Botryobasidium</taxon>
    </lineage>
</organism>
<evidence type="ECO:0000313" key="2">
    <source>
        <dbReference type="Proteomes" id="UP000027195"/>
    </source>
</evidence>
<dbReference type="EMBL" id="KL198017">
    <property type="protein sequence ID" value="KDQ20737.1"/>
    <property type="molecule type" value="Genomic_DNA"/>
</dbReference>
<reference evidence="2" key="1">
    <citation type="journal article" date="2014" name="Proc. Natl. Acad. Sci. U.S.A.">
        <title>Extensive sampling of basidiomycete genomes demonstrates inadequacy of the white-rot/brown-rot paradigm for wood decay fungi.</title>
        <authorList>
            <person name="Riley R."/>
            <person name="Salamov A.A."/>
            <person name="Brown D.W."/>
            <person name="Nagy L.G."/>
            <person name="Floudas D."/>
            <person name="Held B.W."/>
            <person name="Levasseur A."/>
            <person name="Lombard V."/>
            <person name="Morin E."/>
            <person name="Otillar R."/>
            <person name="Lindquist E.A."/>
            <person name="Sun H."/>
            <person name="LaButti K.M."/>
            <person name="Schmutz J."/>
            <person name="Jabbour D."/>
            <person name="Luo H."/>
            <person name="Baker S.E."/>
            <person name="Pisabarro A.G."/>
            <person name="Walton J.D."/>
            <person name="Blanchette R.A."/>
            <person name="Henrissat B."/>
            <person name="Martin F."/>
            <person name="Cullen D."/>
            <person name="Hibbett D.S."/>
            <person name="Grigoriev I.V."/>
        </authorList>
    </citation>
    <scope>NUCLEOTIDE SEQUENCE [LARGE SCALE GENOMIC DNA]</scope>
    <source>
        <strain evidence="2">FD-172 SS1</strain>
    </source>
</reference>
<accession>A0A067N9E3</accession>
<dbReference type="Proteomes" id="UP000027195">
    <property type="component" value="Unassembled WGS sequence"/>
</dbReference>
<sequence>MYRVLRPLKLLSFRAASQMVANHHHPIRIVNMRHQPFSASTPSRASEDENLMHALRDSPLLKQLADNPAAMKSLRDFMDLMMKNGLDMTKKPSTLTMLKLAGNAELREAAKNFVAEIRKAGIDINPQNAMELLAGPNGWPPKK</sequence>
<dbReference type="AlphaFoldDB" id="A0A067N9E3"/>